<gene>
    <name evidence="3" type="primary">tssA</name>
    <name evidence="3" type="ORF">H7965_13605</name>
</gene>
<sequence length="346" mass="38086">MALLDLDLLLQPISGEAPAGPSLRYDPLFDVLRELRREDDAQAPRGVWRSRLKLADWPAVIAQAQSALATRSKDLQLAAWLTEALAVRHGLVGTTAGLALLGRLVERYWPLLWPAAGEDAEEDARLTVLEWLDGKLAERLMLQPMAEFGEPPPSWHDQASLQRRRAGGQGRPTAEDGERQAALAKAIARTPDMTYLRMLEELRQAEAGLEGLLEALRQAGTASPPAFAQLRATFATMEAFLRSELTGRRVPLDVATPDSALAEPPAPQMPRPRPLAAEAIASRDAAYQRLEEVAQYLEALEPHSPVPALLRRAIGWGRMQLPELLAELMKEEGGPFRLLRIAPARE</sequence>
<evidence type="ECO:0000256" key="1">
    <source>
        <dbReference type="SAM" id="MobiDB-lite"/>
    </source>
</evidence>
<reference evidence="3" key="1">
    <citation type="submission" date="2020-08" db="EMBL/GenBank/DDBJ databases">
        <authorList>
            <person name="Hu Y."/>
            <person name="Nguyen S.V."/>
            <person name="Li F."/>
            <person name="Fanning S."/>
        </authorList>
    </citation>
    <scope>NUCLEOTIDE SEQUENCE</scope>
    <source>
        <strain evidence="3">SYSU D8009</strain>
    </source>
</reference>
<feature type="domain" description="ImpA N-terminal" evidence="2">
    <location>
        <begin position="10"/>
        <end position="133"/>
    </location>
</feature>
<comment type="caution">
    <text evidence="3">The sequence shown here is derived from an EMBL/GenBank/DDBJ whole genome shotgun (WGS) entry which is preliminary data.</text>
</comment>
<dbReference type="InterPro" id="IPR010657">
    <property type="entry name" value="ImpA_N"/>
</dbReference>
<evidence type="ECO:0000259" key="2">
    <source>
        <dbReference type="Pfam" id="PF06812"/>
    </source>
</evidence>
<name>A0A9X0QYR3_9PROT</name>
<feature type="region of interest" description="Disordered" evidence="1">
    <location>
        <begin position="147"/>
        <end position="178"/>
    </location>
</feature>
<dbReference type="NCBIfam" id="TIGR03363">
    <property type="entry name" value="VI_chp_8"/>
    <property type="match status" value="1"/>
</dbReference>
<dbReference type="Pfam" id="PF06812">
    <property type="entry name" value="ImpA_N"/>
    <property type="match status" value="1"/>
</dbReference>
<dbReference type="AlphaFoldDB" id="A0A9X0QYR3"/>
<organism evidence="3 4">
    <name type="scientific">Siccirubricoccus deserti</name>
    <dbReference type="NCBI Taxonomy" id="2013562"/>
    <lineage>
        <taxon>Bacteria</taxon>
        <taxon>Pseudomonadati</taxon>
        <taxon>Pseudomonadota</taxon>
        <taxon>Alphaproteobacteria</taxon>
        <taxon>Acetobacterales</taxon>
        <taxon>Roseomonadaceae</taxon>
        <taxon>Siccirubricoccus</taxon>
    </lineage>
</organism>
<keyword evidence="4" id="KW-1185">Reference proteome</keyword>
<dbReference type="RefSeq" id="WP_186771125.1">
    <property type="nucleotide sequence ID" value="NZ_JACOMF010000014.1"/>
</dbReference>
<dbReference type="PANTHER" id="PTHR37951">
    <property type="entry name" value="CYTOPLASMIC PROTEIN-RELATED"/>
    <property type="match status" value="1"/>
</dbReference>
<proteinExistence type="predicted"/>
<protein>
    <submittedName>
        <fullName evidence="3">Type VI secretion system protein TssA</fullName>
    </submittedName>
</protein>
<dbReference type="PANTHER" id="PTHR37951:SF1">
    <property type="entry name" value="TYPE VI SECRETION SYSTEM COMPONENT TSSA1"/>
    <property type="match status" value="1"/>
</dbReference>
<dbReference type="EMBL" id="JACOMF010000014">
    <property type="protein sequence ID" value="MBC4016355.1"/>
    <property type="molecule type" value="Genomic_DNA"/>
</dbReference>
<evidence type="ECO:0000313" key="4">
    <source>
        <dbReference type="Proteomes" id="UP000600101"/>
    </source>
</evidence>
<dbReference type="Proteomes" id="UP000600101">
    <property type="component" value="Unassembled WGS sequence"/>
</dbReference>
<accession>A0A9X0QYR3</accession>
<dbReference type="InterPro" id="IPR017740">
    <property type="entry name" value="TssA-like"/>
</dbReference>
<evidence type="ECO:0000313" key="3">
    <source>
        <dbReference type="EMBL" id="MBC4016355.1"/>
    </source>
</evidence>